<accession>A0A117I7R6</accession>
<sequence length="75" mass="7865">MAVPMKLAKATLFIGLGVGLATEFGSPSIWSCWVICLFSRHGVRREVSRSPGRFLSGMPGGTMAPATRVTANVAG</sequence>
<evidence type="ECO:0000313" key="2">
    <source>
        <dbReference type="Proteomes" id="UP000069620"/>
    </source>
</evidence>
<keyword evidence="1" id="KW-0808">Transferase</keyword>
<reference evidence="2" key="2">
    <citation type="submission" date="2016-02" db="EMBL/GenBank/DDBJ databases">
        <title>Draft genome sequence of five rapidly growing Mycobacterium species.</title>
        <authorList>
            <person name="Katahira K."/>
            <person name="Gotou Y."/>
            <person name="Iida K."/>
            <person name="Ogura Y."/>
            <person name="Hayashi T."/>
        </authorList>
    </citation>
    <scope>NUCLEOTIDE SEQUENCE [LARGE SCALE GENOMIC DNA]</scope>
    <source>
        <strain evidence="2">JCM15654</strain>
    </source>
</reference>
<dbReference type="GO" id="GO:0016301">
    <property type="term" value="F:kinase activity"/>
    <property type="evidence" value="ECO:0007669"/>
    <property type="project" value="UniProtKB-KW"/>
</dbReference>
<keyword evidence="1" id="KW-0418">Kinase</keyword>
<organism evidence="1 2">
    <name type="scientific">Mycolicibacterium brisbanense</name>
    <dbReference type="NCBI Taxonomy" id="146020"/>
    <lineage>
        <taxon>Bacteria</taxon>
        <taxon>Bacillati</taxon>
        <taxon>Actinomycetota</taxon>
        <taxon>Actinomycetes</taxon>
        <taxon>Mycobacteriales</taxon>
        <taxon>Mycobacteriaceae</taxon>
        <taxon>Mycolicibacterium</taxon>
    </lineage>
</organism>
<name>A0A117I7R6_9MYCO</name>
<protein>
    <submittedName>
        <fullName evidence="1">2-amino-4-hydroxy-6-hydroxymethyldihydropteridin epyrophosphokinase</fullName>
    </submittedName>
</protein>
<comment type="caution">
    <text evidence="1">The sequence shown here is derived from an EMBL/GenBank/DDBJ whole genome shotgun (WGS) entry which is preliminary data.</text>
</comment>
<dbReference type="AlphaFoldDB" id="A0A117I7R6"/>
<gene>
    <name evidence="1" type="ORF">RMCB_6184</name>
</gene>
<evidence type="ECO:0000313" key="1">
    <source>
        <dbReference type="EMBL" id="GAS92088.1"/>
    </source>
</evidence>
<dbReference type="EMBL" id="BCSX01000053">
    <property type="protein sequence ID" value="GAS92088.1"/>
    <property type="molecule type" value="Genomic_DNA"/>
</dbReference>
<reference evidence="2" key="1">
    <citation type="journal article" date="2016" name="Genome Announc.">
        <title>Draft Genome Sequences of Five Rapidly Growing Mycobacterium Species, M. thermoresistibile, M. fortuitum subsp. acetamidolyticum, M. canariasense, M. brisbanense, and M. novocastrense.</title>
        <authorList>
            <person name="Katahira K."/>
            <person name="Ogura Y."/>
            <person name="Gotoh Y."/>
            <person name="Hayashi T."/>
        </authorList>
    </citation>
    <scope>NUCLEOTIDE SEQUENCE [LARGE SCALE GENOMIC DNA]</scope>
    <source>
        <strain evidence="2">JCM15654</strain>
    </source>
</reference>
<proteinExistence type="predicted"/>
<keyword evidence="2" id="KW-1185">Reference proteome</keyword>
<dbReference type="Proteomes" id="UP000069620">
    <property type="component" value="Unassembled WGS sequence"/>
</dbReference>